<dbReference type="PROSITE" id="PS00893">
    <property type="entry name" value="NUDIX_BOX"/>
    <property type="match status" value="1"/>
</dbReference>
<dbReference type="InterPro" id="IPR051325">
    <property type="entry name" value="Nudix_hydrolase_domain"/>
</dbReference>
<keyword evidence="4" id="KW-1185">Reference proteome</keyword>
<dbReference type="RefSeq" id="WP_286337248.1">
    <property type="nucleotide sequence ID" value="NZ_AP027370.1"/>
</dbReference>
<name>A0ABM8FID0_9BACT</name>
<proteinExistence type="predicted"/>
<dbReference type="CDD" id="cd04662">
    <property type="entry name" value="NUDIX_Hydrolase"/>
    <property type="match status" value="1"/>
</dbReference>
<accession>A0ABM8FID0</accession>
<organism evidence="3 4">
    <name type="scientific">Hydrogenimonas cancrithermarum</name>
    <dbReference type="NCBI Taxonomy" id="2993563"/>
    <lineage>
        <taxon>Bacteria</taxon>
        <taxon>Pseudomonadati</taxon>
        <taxon>Campylobacterota</taxon>
        <taxon>Epsilonproteobacteria</taxon>
        <taxon>Campylobacterales</taxon>
        <taxon>Hydrogenimonadaceae</taxon>
        <taxon>Hydrogenimonas</taxon>
    </lineage>
</organism>
<dbReference type="InterPro" id="IPR015797">
    <property type="entry name" value="NUDIX_hydrolase-like_dom_sf"/>
</dbReference>
<protein>
    <submittedName>
        <fullName evidence="3">NTP pyrophosphohydrolase</fullName>
    </submittedName>
</protein>
<reference evidence="3 4" key="1">
    <citation type="submission" date="2023-03" db="EMBL/GenBank/DDBJ databases">
        <title>Description of Hydrogenimonas sp. ISO32.</title>
        <authorList>
            <person name="Mino S."/>
            <person name="Fukazawa S."/>
            <person name="Sawabe T."/>
        </authorList>
    </citation>
    <scope>NUCLEOTIDE SEQUENCE [LARGE SCALE GENOMIC DNA]</scope>
    <source>
        <strain evidence="3 4">ISO32</strain>
    </source>
</reference>
<keyword evidence="1" id="KW-0378">Hydrolase</keyword>
<feature type="domain" description="Nudix hydrolase" evidence="2">
    <location>
        <begin position="1"/>
        <end position="145"/>
    </location>
</feature>
<dbReference type="EMBL" id="AP027370">
    <property type="protein sequence ID" value="BDY12036.1"/>
    <property type="molecule type" value="Genomic_DNA"/>
</dbReference>
<evidence type="ECO:0000256" key="1">
    <source>
        <dbReference type="ARBA" id="ARBA00022801"/>
    </source>
</evidence>
<dbReference type="PROSITE" id="PS51462">
    <property type="entry name" value="NUDIX"/>
    <property type="match status" value="1"/>
</dbReference>
<sequence length="150" mass="17191">MKLSAGILPFKQDPDGIKVYLVHMGGPFWKKKKRSWSIVKGEVEEGEDLLQAATREFFEETGQRIDGDFFPLGDVKSSNKRIHAWAVEVEPSTEIRSNTFELEWPPKSGRVMQFPEVDRAAWFGLEEAKEVIVASQIPFLERLAELLRKN</sequence>
<dbReference type="SUPFAM" id="SSF55811">
    <property type="entry name" value="Nudix"/>
    <property type="match status" value="1"/>
</dbReference>
<evidence type="ECO:0000313" key="3">
    <source>
        <dbReference type="EMBL" id="BDY12036.1"/>
    </source>
</evidence>
<dbReference type="InterPro" id="IPR020084">
    <property type="entry name" value="NUDIX_hydrolase_CS"/>
</dbReference>
<evidence type="ECO:0000259" key="2">
    <source>
        <dbReference type="PROSITE" id="PS51462"/>
    </source>
</evidence>
<dbReference type="Pfam" id="PF00293">
    <property type="entry name" value="NUDIX"/>
    <property type="match status" value="1"/>
</dbReference>
<dbReference type="Gene3D" id="3.90.79.10">
    <property type="entry name" value="Nucleoside Triphosphate Pyrophosphohydrolase"/>
    <property type="match status" value="1"/>
</dbReference>
<dbReference type="PANTHER" id="PTHR21340">
    <property type="entry name" value="DIADENOSINE 5,5-P1,P4-TETRAPHOSPHATE PYROPHOSPHOHYDROLASE MUTT"/>
    <property type="match status" value="1"/>
</dbReference>
<gene>
    <name evidence="3" type="ORF">HCR_03480</name>
</gene>
<dbReference type="PANTHER" id="PTHR21340:SF7">
    <property type="entry name" value="NUDIX HYDROLASE DOMAIN-CONTAINING PROTEIN"/>
    <property type="match status" value="1"/>
</dbReference>
<evidence type="ECO:0000313" key="4">
    <source>
        <dbReference type="Proteomes" id="UP001321445"/>
    </source>
</evidence>
<dbReference type="InterPro" id="IPR000086">
    <property type="entry name" value="NUDIX_hydrolase_dom"/>
</dbReference>
<dbReference type="Proteomes" id="UP001321445">
    <property type="component" value="Chromosome"/>
</dbReference>